<dbReference type="RefSeq" id="WP_303679853.1">
    <property type="nucleotide sequence ID" value="NZ_MNTG01000029.1"/>
</dbReference>
<dbReference type="GO" id="GO:0000162">
    <property type="term" value="P:L-tryptophan biosynthetic process"/>
    <property type="evidence" value="ECO:0007669"/>
    <property type="project" value="TreeGrafter"/>
</dbReference>
<dbReference type="GO" id="GO:0005829">
    <property type="term" value="C:cytosol"/>
    <property type="evidence" value="ECO:0007669"/>
    <property type="project" value="TreeGrafter"/>
</dbReference>
<dbReference type="InterPro" id="IPR006221">
    <property type="entry name" value="TrpG/PapA_dom"/>
</dbReference>
<dbReference type="AlphaFoldDB" id="A0A1Q6R5C1"/>
<feature type="domain" description="Glutamine amidotransferase" evidence="2">
    <location>
        <begin position="3"/>
        <end position="186"/>
    </location>
</feature>
<accession>A0A1Q6R5C1</accession>
<dbReference type="Pfam" id="PF00117">
    <property type="entry name" value="GATase"/>
    <property type="match status" value="1"/>
</dbReference>
<dbReference type="InterPro" id="IPR050472">
    <property type="entry name" value="Anth_synth/Amidotransfase"/>
</dbReference>
<dbReference type="PRINTS" id="PR00096">
    <property type="entry name" value="GATASE"/>
</dbReference>
<name>A0A1Q6R5C1_9FIRM</name>
<evidence type="ECO:0000313" key="4">
    <source>
        <dbReference type="Proteomes" id="UP000186777"/>
    </source>
</evidence>
<dbReference type="EMBL" id="MNTG01000029">
    <property type="protein sequence ID" value="OLA37568.1"/>
    <property type="molecule type" value="Genomic_DNA"/>
</dbReference>
<dbReference type="Proteomes" id="UP000186777">
    <property type="component" value="Unassembled WGS sequence"/>
</dbReference>
<dbReference type="Gene3D" id="3.40.50.880">
    <property type="match status" value="1"/>
</dbReference>
<sequence length="188" mass="20799">MILIIDNYDSFTFNLYQLIGEINPDIKVVRNDKLTIEDIRAMQPDHIIISPGPGNPKQAGICLEVIRQLAGEFPILGVCLGHQEIGEAFGGNVVHAPEIVHGKADKVYLEAASPIFKDMPNGFEAARYHSLIVEPESLPECLEVTAKTAKDEIMALQHKTLPVYGVQFHPESIMTPQGRTILKNFLSL</sequence>
<dbReference type="PRINTS" id="PR00099">
    <property type="entry name" value="CPSGATASE"/>
</dbReference>
<comment type="caution">
    <text evidence="3">The sequence shown here is derived from an EMBL/GenBank/DDBJ whole genome shotgun (WGS) entry which is preliminary data.</text>
</comment>
<dbReference type="GO" id="GO:0004049">
    <property type="term" value="F:anthranilate synthase activity"/>
    <property type="evidence" value="ECO:0007669"/>
    <property type="project" value="TreeGrafter"/>
</dbReference>
<organism evidence="3 4">
    <name type="scientific">Phascolarctobacterium succinatutens</name>
    <dbReference type="NCBI Taxonomy" id="626940"/>
    <lineage>
        <taxon>Bacteria</taxon>
        <taxon>Bacillati</taxon>
        <taxon>Bacillota</taxon>
        <taxon>Negativicutes</taxon>
        <taxon>Acidaminococcales</taxon>
        <taxon>Acidaminococcaceae</taxon>
        <taxon>Phascolarctobacterium</taxon>
    </lineage>
</organism>
<dbReference type="PRINTS" id="PR00097">
    <property type="entry name" value="ANTSNTHASEII"/>
</dbReference>
<dbReference type="InterPro" id="IPR017926">
    <property type="entry name" value="GATASE"/>
</dbReference>
<evidence type="ECO:0000313" key="3">
    <source>
        <dbReference type="EMBL" id="OLA37568.1"/>
    </source>
</evidence>
<evidence type="ECO:0000259" key="2">
    <source>
        <dbReference type="Pfam" id="PF00117"/>
    </source>
</evidence>
<protein>
    <submittedName>
        <fullName evidence="3">Aminodeoxychorismate/anthranilate synthase component II</fullName>
    </submittedName>
</protein>
<dbReference type="PANTHER" id="PTHR43418">
    <property type="entry name" value="MULTIFUNCTIONAL TRYPTOPHAN BIOSYNTHESIS PROTEIN-RELATED"/>
    <property type="match status" value="1"/>
</dbReference>
<dbReference type="InterPro" id="IPR029062">
    <property type="entry name" value="Class_I_gatase-like"/>
</dbReference>
<keyword evidence="1" id="KW-0315">Glutamine amidotransferase</keyword>
<gene>
    <name evidence="3" type="ORF">BHW43_05775</name>
</gene>
<dbReference type="SUPFAM" id="SSF52317">
    <property type="entry name" value="Class I glutamine amidotransferase-like"/>
    <property type="match status" value="1"/>
</dbReference>
<proteinExistence type="predicted"/>
<dbReference type="PROSITE" id="PS51273">
    <property type="entry name" value="GATASE_TYPE_1"/>
    <property type="match status" value="1"/>
</dbReference>
<dbReference type="FunFam" id="3.40.50.880:FF:000003">
    <property type="entry name" value="Anthranilate synthase component II"/>
    <property type="match status" value="1"/>
</dbReference>
<dbReference type="STRING" id="626940.BHW43_05775"/>
<dbReference type="CDD" id="cd01743">
    <property type="entry name" value="GATase1_Anthranilate_Synthase"/>
    <property type="match status" value="1"/>
</dbReference>
<evidence type="ECO:0000256" key="1">
    <source>
        <dbReference type="ARBA" id="ARBA00022962"/>
    </source>
</evidence>
<dbReference type="NCBIfam" id="TIGR00566">
    <property type="entry name" value="trpG_papA"/>
    <property type="match status" value="1"/>
</dbReference>
<reference evidence="3 4" key="1">
    <citation type="journal article" date="2016" name="Nat. Biotechnol.">
        <title>Measurement of bacterial replication rates in microbial communities.</title>
        <authorList>
            <person name="Brown C.T."/>
            <person name="Olm M.R."/>
            <person name="Thomas B.C."/>
            <person name="Banfield J.F."/>
        </authorList>
    </citation>
    <scope>NUCLEOTIDE SEQUENCE [LARGE SCALE GENOMIC DNA]</scope>
    <source>
        <strain evidence="3">46_33</strain>
    </source>
</reference>
<dbReference type="PANTHER" id="PTHR43418:SF4">
    <property type="entry name" value="MULTIFUNCTIONAL TRYPTOPHAN BIOSYNTHESIS PROTEIN"/>
    <property type="match status" value="1"/>
</dbReference>